<feature type="transmembrane region" description="Helical" evidence="6">
    <location>
        <begin position="251"/>
        <end position="268"/>
    </location>
</feature>
<dbReference type="EMBL" id="WBJZ01000006">
    <property type="protein sequence ID" value="KAB1659488.1"/>
    <property type="molecule type" value="Genomic_DNA"/>
</dbReference>
<feature type="transmembrane region" description="Helical" evidence="6">
    <location>
        <begin position="706"/>
        <end position="727"/>
    </location>
</feature>
<dbReference type="OrthoDB" id="3734530at2"/>
<dbReference type="RefSeq" id="WP_158039988.1">
    <property type="nucleotide sequence ID" value="NZ_JACCFV010000001.1"/>
</dbReference>
<gene>
    <name evidence="7" type="ORF">F8O01_06060</name>
</gene>
<proteinExistence type="inferred from homology"/>
<name>A0A7J5BYV7_9MICO</name>
<dbReference type="Gene3D" id="3.90.550.10">
    <property type="entry name" value="Spore Coat Polysaccharide Biosynthesis Protein SpsA, Chain A"/>
    <property type="match status" value="1"/>
</dbReference>
<dbReference type="GO" id="GO:0016757">
    <property type="term" value="F:glycosyltransferase activity"/>
    <property type="evidence" value="ECO:0007669"/>
    <property type="project" value="UniProtKB-KW"/>
</dbReference>
<organism evidence="7 8">
    <name type="scientific">Pseudoclavibacter chungangensis</name>
    <dbReference type="NCBI Taxonomy" id="587635"/>
    <lineage>
        <taxon>Bacteria</taxon>
        <taxon>Bacillati</taxon>
        <taxon>Actinomycetota</taxon>
        <taxon>Actinomycetes</taxon>
        <taxon>Micrococcales</taxon>
        <taxon>Microbacteriaceae</taxon>
        <taxon>Pseudoclavibacter</taxon>
    </lineage>
</organism>
<feature type="transmembrane region" description="Helical" evidence="6">
    <location>
        <begin position="644"/>
        <end position="668"/>
    </location>
</feature>
<reference evidence="7 8" key="1">
    <citation type="submission" date="2019-09" db="EMBL/GenBank/DDBJ databases">
        <title>Phylogeny of genus Pseudoclavibacter and closely related genus.</title>
        <authorList>
            <person name="Li Y."/>
        </authorList>
    </citation>
    <scope>NUCLEOTIDE SEQUENCE [LARGE SCALE GENOMIC DNA]</scope>
    <source>
        <strain evidence="7 8">DSM 23821</strain>
    </source>
</reference>
<keyword evidence="6" id="KW-1133">Transmembrane helix</keyword>
<keyword evidence="3" id="KW-0328">Glycosyltransferase</keyword>
<evidence type="ECO:0000256" key="5">
    <source>
        <dbReference type="SAM" id="MobiDB-lite"/>
    </source>
</evidence>
<accession>A0A7J5BYV7</accession>
<dbReference type="Pfam" id="PF13641">
    <property type="entry name" value="Glyco_tranf_2_3"/>
    <property type="match status" value="1"/>
</dbReference>
<dbReference type="InterPro" id="IPR029044">
    <property type="entry name" value="Nucleotide-diphossugar_trans"/>
</dbReference>
<feature type="transmembrane region" description="Helical" evidence="6">
    <location>
        <begin position="617"/>
        <end position="637"/>
    </location>
</feature>
<feature type="transmembrane region" description="Helical" evidence="6">
    <location>
        <begin position="345"/>
        <end position="368"/>
    </location>
</feature>
<keyword evidence="4 7" id="KW-0808">Transferase</keyword>
<protein>
    <submittedName>
        <fullName evidence="7">Glycosyltransferase family 2 protein</fullName>
    </submittedName>
</protein>
<feature type="transmembrane region" description="Helical" evidence="6">
    <location>
        <begin position="680"/>
        <end position="699"/>
    </location>
</feature>
<dbReference type="AlphaFoldDB" id="A0A7J5BYV7"/>
<evidence type="ECO:0000313" key="7">
    <source>
        <dbReference type="EMBL" id="KAB1659488.1"/>
    </source>
</evidence>
<dbReference type="Proteomes" id="UP000467240">
    <property type="component" value="Unassembled WGS sequence"/>
</dbReference>
<feature type="transmembrane region" description="Helical" evidence="6">
    <location>
        <begin position="404"/>
        <end position="423"/>
    </location>
</feature>
<evidence type="ECO:0000256" key="2">
    <source>
        <dbReference type="ARBA" id="ARBA00006739"/>
    </source>
</evidence>
<keyword evidence="6" id="KW-0812">Transmembrane</keyword>
<feature type="transmembrane region" description="Helical" evidence="6">
    <location>
        <begin position="485"/>
        <end position="503"/>
    </location>
</feature>
<evidence type="ECO:0000256" key="1">
    <source>
        <dbReference type="ARBA" id="ARBA00004776"/>
    </source>
</evidence>
<feature type="region of interest" description="Disordered" evidence="5">
    <location>
        <begin position="945"/>
        <end position="977"/>
    </location>
</feature>
<evidence type="ECO:0000313" key="8">
    <source>
        <dbReference type="Proteomes" id="UP000467240"/>
    </source>
</evidence>
<keyword evidence="6" id="KW-0472">Membrane</keyword>
<dbReference type="PANTHER" id="PTHR43179:SF12">
    <property type="entry name" value="GALACTOFURANOSYLTRANSFERASE GLFT2"/>
    <property type="match status" value="1"/>
</dbReference>
<feature type="transmembrane region" description="Helical" evidence="6">
    <location>
        <begin position="549"/>
        <end position="567"/>
    </location>
</feature>
<dbReference type="SUPFAM" id="SSF53448">
    <property type="entry name" value="Nucleotide-diphospho-sugar transferases"/>
    <property type="match status" value="1"/>
</dbReference>
<feature type="compositionally biased region" description="Basic and acidic residues" evidence="5">
    <location>
        <begin position="968"/>
        <end position="977"/>
    </location>
</feature>
<feature type="transmembrane region" description="Helical" evidence="6">
    <location>
        <begin position="509"/>
        <end position="537"/>
    </location>
</feature>
<dbReference type="PANTHER" id="PTHR43179">
    <property type="entry name" value="RHAMNOSYLTRANSFERASE WBBL"/>
    <property type="match status" value="1"/>
</dbReference>
<comment type="caution">
    <text evidence="7">The sequence shown here is derived from an EMBL/GenBank/DDBJ whole genome shotgun (WGS) entry which is preliminary data.</text>
</comment>
<evidence type="ECO:0000256" key="6">
    <source>
        <dbReference type="SAM" id="Phobius"/>
    </source>
</evidence>
<comment type="pathway">
    <text evidence="1">Cell wall biogenesis; cell wall polysaccharide biosynthesis.</text>
</comment>
<evidence type="ECO:0000256" key="3">
    <source>
        <dbReference type="ARBA" id="ARBA00022676"/>
    </source>
</evidence>
<comment type="similarity">
    <text evidence="2">Belongs to the glycosyltransferase 2 family.</text>
</comment>
<feature type="transmembrane region" description="Helical" evidence="6">
    <location>
        <begin position="430"/>
        <end position="452"/>
    </location>
</feature>
<sequence length="977" mass="102799">MPFGVTTIVVARGAARRLGRTLDAVAAQTRHSDRIVVAAIGLDDATLDLARGTGPDLIVALPADLSFGLAVQAAVDEIEAHLPPLDDGWYWLLRDDAVADPDALSALLATAERNPSLEVTGPKLLRADDRAVLAGFGQSVTRGGRRIELRRDELDQGQFEGVSDVYAVDRVGMLVRASTWAELGGFDPGLPDVDDALDFCTRVWLADGRVLLTPGARVEVAAVTPRGFDRERTVRTAQLHRGLVASGPVEYALRWIGLVPIAFLRAFWHLLRKRPGRIGPDVVAAFVVAFGRTDAWGARARFARTSTQPLRVIERLQIAPDDLRRTRALRRDQLRAQTREERERYALFGTGGVWVLIASVIVSVLLLFPLLGDATLTGGALLPLSSSLTELWGNTGYGVRDSGAGALGVADPFALVLAILGTLTFWHPSLVIVVLWFLAMPLSAFGAWFLTARFTNRGWLRAVAAFTWMLVPPLQAALADGRLSVVLVHLLLPWLVFAGLHAQRAWSGVAAASLVVAAVLACAPSLTPALVVLWIVAVVAAGRLWYRQLFIAVPVVALFLPLVVAQWNRGRPLAVFADPGLPNPVDPVRGWAVALGFPDTTLGGWTSLLGDGAVEPAVLLGGLLLPLAMLVLVGLFARTQHVGLAALVIGLLGFASSALMGGFAATSIGDRAVPLDLGPAQSLLACGVLGAVIAGAAALRRIAPVVSIVALAGLAVLVAPAAGAHLAGTATATGGDGRSLPAIVEAVGRAEPEVGTLVITPMPDGAMRVHLVRGTGETLDGQSTLRATADSFSPTDTRLAELAVGLASDPTFAPTSELHALGVGFVLIERPSDDSEQVAARLTSTIDANGLFSAAGESEFGDLWQVENSTIGPADPDVAEPLATGNVDTWLGRGVLAVQVLVLVAAVLLAVPTGGLDARAALVAGMPRRRRESLDDEQDLGRRAFRAVDVADEHVPSYEPDEDETSVDDARGGDERG</sequence>
<evidence type="ECO:0000256" key="4">
    <source>
        <dbReference type="ARBA" id="ARBA00022679"/>
    </source>
</evidence>
<keyword evidence="8" id="KW-1185">Reference proteome</keyword>